<feature type="binding site" evidence="11">
    <location>
        <begin position="46"/>
        <end position="47"/>
    </location>
    <ligand>
        <name>3-methyl-2-oxobutanoate</name>
        <dbReference type="ChEBI" id="CHEBI:11851"/>
    </ligand>
</feature>
<dbReference type="NCBIfam" id="NF001452">
    <property type="entry name" value="PRK00311.1"/>
    <property type="match status" value="1"/>
</dbReference>
<sequence length="277" mass="30137">MKKKITLPQFKVRKEQGKKFRMVTAYDYPFAQLVDESEVEVILVGDSLGMVVLGYDSTVPVTLEEMIHHCRPVVKGAPHTLVVADMPFGTYNISKEDAIRNANRMLKESGIEAVKLEGGKKVAPIVEAIVDAGIPVMGHIGLTPQTAAQLGGFKVQGKTEEAAQQLLEDALALEKAGAFSLVIECVPADVARRITEALSIPTIGIGAGPYCDGQVLVIQDMLGMFDRFTPKFVKKYANIGPTIKEALNTYAQEVSDGTFPGPEYSFGMDSNELKRLY</sequence>
<protein>
    <recommendedName>
        <fullName evidence="8 9">3-methyl-2-oxobutanoate hydroxymethyltransferase</fullName>
        <ecNumber evidence="4 9">2.1.2.11</ecNumber>
    </recommendedName>
</protein>
<dbReference type="Gene3D" id="3.20.20.60">
    <property type="entry name" value="Phosphoenolpyruvate-binding domains"/>
    <property type="match status" value="1"/>
</dbReference>
<evidence type="ECO:0000256" key="12">
    <source>
        <dbReference type="PIRSR" id="PIRSR000388-3"/>
    </source>
</evidence>
<name>Q8GDR8_HELMO</name>
<dbReference type="GO" id="GO:0000287">
    <property type="term" value="F:magnesium ion binding"/>
    <property type="evidence" value="ECO:0007669"/>
    <property type="project" value="TreeGrafter"/>
</dbReference>
<dbReference type="SUPFAM" id="SSF51621">
    <property type="entry name" value="Phosphoenolpyruvate/pyruvate domain"/>
    <property type="match status" value="1"/>
</dbReference>
<dbReference type="NCBIfam" id="TIGR00222">
    <property type="entry name" value="panB"/>
    <property type="match status" value="1"/>
</dbReference>
<dbReference type="EMBL" id="WNKU01000002">
    <property type="protein sequence ID" value="MTV48068.1"/>
    <property type="molecule type" value="Genomic_DNA"/>
</dbReference>
<evidence type="ECO:0000256" key="6">
    <source>
        <dbReference type="ARBA" id="ARBA00022679"/>
    </source>
</evidence>
<evidence type="ECO:0000256" key="7">
    <source>
        <dbReference type="ARBA" id="ARBA00056497"/>
    </source>
</evidence>
<feature type="active site" description="Proton acceptor" evidence="10">
    <location>
        <position position="184"/>
    </location>
</feature>
<evidence type="ECO:0000256" key="10">
    <source>
        <dbReference type="PIRSR" id="PIRSR000388-1"/>
    </source>
</evidence>
<dbReference type="Proteomes" id="UP000430670">
    <property type="component" value="Unassembled WGS sequence"/>
</dbReference>
<feature type="binding site" evidence="11">
    <location>
        <position position="85"/>
    </location>
    <ligand>
        <name>3-methyl-2-oxobutanoate</name>
        <dbReference type="ChEBI" id="CHEBI:11851"/>
    </ligand>
</feature>
<evidence type="ECO:0000256" key="8">
    <source>
        <dbReference type="ARBA" id="ARBA00071315"/>
    </source>
</evidence>
<comment type="function">
    <text evidence="7">Catalyzes the reversible reaction in which hydroxymethyl group from 5,10-methylenetetrahydrofolate is transferred onto alpha-ketoisovalerate to form ketopantoate.</text>
</comment>
<dbReference type="AlphaFoldDB" id="Q8GDR8"/>
<proteinExistence type="inferred from homology"/>
<comment type="subunit">
    <text evidence="3">Homodecamer; pentamer of dimers.</text>
</comment>
<comment type="pathway">
    <text evidence="1">Cofactor biosynthesis; (R)-pantothenate biosynthesis; (R)-pantoate from 3-methyl-2-oxobutanoate: step 1/2.</text>
</comment>
<reference evidence="13" key="1">
    <citation type="journal article" date="2002" name="Science">
        <title>Whole-genome analysis of photosynthetic prokaryotes.</title>
        <authorList>
            <person name="Raymond J."/>
            <person name="Zhaxybayeva O."/>
            <person name="Gogarten J.P."/>
            <person name="Gerdes S.Y."/>
            <person name="Blankenship R.E."/>
        </authorList>
    </citation>
    <scope>NUCLEOTIDE SEQUENCE</scope>
</reference>
<dbReference type="RefSeq" id="WP_155475158.1">
    <property type="nucleotide sequence ID" value="NZ_WNKU01000002.1"/>
</dbReference>
<dbReference type="Pfam" id="PF02548">
    <property type="entry name" value="Pantoate_transf"/>
    <property type="match status" value="1"/>
</dbReference>
<dbReference type="OrthoDB" id="9781789at2"/>
<keyword evidence="5" id="KW-0566">Pantothenate biosynthesis</keyword>
<accession>Q8GDR8</accession>
<keyword evidence="13" id="KW-0489">Methyltransferase</keyword>
<dbReference type="HAMAP" id="MF_00156">
    <property type="entry name" value="PanB"/>
    <property type="match status" value="1"/>
</dbReference>
<dbReference type="GO" id="GO:0015940">
    <property type="term" value="P:pantothenate biosynthetic process"/>
    <property type="evidence" value="ECO:0007669"/>
    <property type="project" value="UniProtKB-UniRule"/>
</dbReference>
<dbReference type="GO" id="GO:0032259">
    <property type="term" value="P:methylation"/>
    <property type="evidence" value="ECO:0007669"/>
    <property type="project" value="UniProtKB-KW"/>
</dbReference>
<comment type="similarity">
    <text evidence="2">Belongs to the PanB family.</text>
</comment>
<dbReference type="EMBL" id="AY142907">
    <property type="protein sequence ID" value="AAN87511.1"/>
    <property type="molecule type" value="Genomic_DNA"/>
</dbReference>
<evidence type="ECO:0000313" key="14">
    <source>
        <dbReference type="EMBL" id="MTV48068.1"/>
    </source>
</evidence>
<dbReference type="FunFam" id="3.20.20.60:FF:000003">
    <property type="entry name" value="3-methyl-2-oxobutanoate hydroxymethyltransferase"/>
    <property type="match status" value="1"/>
</dbReference>
<evidence type="ECO:0000256" key="1">
    <source>
        <dbReference type="ARBA" id="ARBA00005033"/>
    </source>
</evidence>
<feature type="non-terminal residue" evidence="13">
    <location>
        <position position="277"/>
    </location>
</feature>
<dbReference type="GO" id="GO:0003864">
    <property type="term" value="F:3-methyl-2-oxobutanoate hydroxymethyltransferase activity"/>
    <property type="evidence" value="ECO:0007669"/>
    <property type="project" value="UniProtKB-UniRule"/>
</dbReference>
<dbReference type="GO" id="GO:0008168">
    <property type="term" value="F:methyltransferase activity"/>
    <property type="evidence" value="ECO:0007669"/>
    <property type="project" value="UniProtKB-KW"/>
</dbReference>
<dbReference type="InterPro" id="IPR015813">
    <property type="entry name" value="Pyrv/PenolPyrv_kinase-like_dom"/>
</dbReference>
<keyword evidence="15" id="KW-1185">Reference proteome</keyword>
<dbReference type="PANTHER" id="PTHR20881:SF0">
    <property type="entry name" value="3-METHYL-2-OXOBUTANOATE HYDROXYMETHYLTRANSFERASE"/>
    <property type="match status" value="1"/>
</dbReference>
<reference evidence="13" key="2">
    <citation type="submission" date="2002-08" db="EMBL/GenBank/DDBJ databases">
        <authorList>
            <person name="Liolios K.G."/>
            <person name="Chu L."/>
            <person name="Ostrovskaya O."/>
            <person name="Mendybaeva N."/>
            <person name="Koukharenko V."/>
            <person name="Gerdes S."/>
            <person name="Kyrpides N."/>
            <person name="Overbeek R."/>
        </authorList>
    </citation>
    <scope>NUCLEOTIDE SEQUENCE</scope>
</reference>
<keyword evidence="6 13" id="KW-0808">Transferase</keyword>
<gene>
    <name evidence="14" type="primary">panB</name>
    <name evidence="14" type="ORF">GJ688_03615</name>
</gene>
<dbReference type="InterPro" id="IPR040442">
    <property type="entry name" value="Pyrv_kinase-like_dom_sf"/>
</dbReference>
<reference evidence="14 15" key="3">
    <citation type="submission" date="2019-11" db="EMBL/GenBank/DDBJ databases">
        <title>Whole-genome sequence of a the green, strictly anaerobic photosynthetic bacterium Heliobacillus mobilis DSM 6151.</title>
        <authorList>
            <person name="Kyndt J.A."/>
            <person name="Meyer T.E."/>
        </authorList>
    </citation>
    <scope>NUCLEOTIDE SEQUENCE [LARGE SCALE GENOMIC DNA]</scope>
    <source>
        <strain evidence="14 15">DSM 6151</strain>
    </source>
</reference>
<evidence type="ECO:0000256" key="3">
    <source>
        <dbReference type="ARBA" id="ARBA00011424"/>
    </source>
</evidence>
<evidence type="ECO:0000313" key="13">
    <source>
        <dbReference type="EMBL" id="AAN87511.1"/>
    </source>
</evidence>
<evidence type="ECO:0000256" key="11">
    <source>
        <dbReference type="PIRSR" id="PIRSR000388-2"/>
    </source>
</evidence>
<dbReference type="CDD" id="cd06557">
    <property type="entry name" value="KPHMT-like"/>
    <property type="match status" value="1"/>
</dbReference>
<dbReference type="PIRSF" id="PIRSF000388">
    <property type="entry name" value="Pantoate_hydroxy_MeTrfase"/>
    <property type="match status" value="1"/>
</dbReference>
<feature type="binding site" evidence="12">
    <location>
        <position position="117"/>
    </location>
    <ligand>
        <name>Mg(2+)</name>
        <dbReference type="ChEBI" id="CHEBI:18420"/>
    </ligand>
</feature>
<feature type="binding site" evidence="12">
    <location>
        <position position="85"/>
    </location>
    <ligand>
        <name>Mg(2+)</name>
        <dbReference type="ChEBI" id="CHEBI:18420"/>
    </ligand>
</feature>
<organism evidence="13">
    <name type="scientific">Heliobacterium mobile</name>
    <name type="common">Heliobacillus mobilis</name>
    <dbReference type="NCBI Taxonomy" id="28064"/>
    <lineage>
        <taxon>Bacteria</taxon>
        <taxon>Bacillati</taxon>
        <taxon>Bacillota</taxon>
        <taxon>Clostridia</taxon>
        <taxon>Eubacteriales</taxon>
        <taxon>Heliobacteriaceae</taxon>
        <taxon>Heliobacterium</taxon>
    </lineage>
</organism>
<evidence type="ECO:0000256" key="9">
    <source>
        <dbReference type="NCBIfam" id="TIGR00222"/>
    </source>
</evidence>
<feature type="binding site" evidence="11">
    <location>
        <position position="115"/>
    </location>
    <ligand>
        <name>3-methyl-2-oxobutanoate</name>
        <dbReference type="ChEBI" id="CHEBI:11851"/>
    </ligand>
</feature>
<keyword evidence="12" id="KW-0460">Magnesium</keyword>
<dbReference type="InterPro" id="IPR003700">
    <property type="entry name" value="Pantoate_hydroxy_MeTrfase"/>
</dbReference>
<keyword evidence="12" id="KW-0479">Metal-binding</keyword>
<comment type="cofactor">
    <cofactor evidence="12">
        <name>Mg(2+)</name>
        <dbReference type="ChEBI" id="CHEBI:18420"/>
    </cofactor>
    <text evidence="12">Binds 1 Mg(2+) ion per subunit.</text>
</comment>
<evidence type="ECO:0000256" key="5">
    <source>
        <dbReference type="ARBA" id="ARBA00022655"/>
    </source>
</evidence>
<evidence type="ECO:0000256" key="2">
    <source>
        <dbReference type="ARBA" id="ARBA00008676"/>
    </source>
</evidence>
<dbReference type="EC" id="2.1.2.11" evidence="4 9"/>
<evidence type="ECO:0000313" key="15">
    <source>
        <dbReference type="Proteomes" id="UP000430670"/>
    </source>
</evidence>
<evidence type="ECO:0000256" key="4">
    <source>
        <dbReference type="ARBA" id="ARBA00012618"/>
    </source>
</evidence>
<dbReference type="PANTHER" id="PTHR20881">
    <property type="entry name" value="3-METHYL-2-OXOBUTANOATE HYDROXYMETHYLTRANSFERASE"/>
    <property type="match status" value="1"/>
</dbReference>
<feature type="binding site" evidence="12">
    <location>
        <position position="46"/>
    </location>
    <ligand>
        <name>Mg(2+)</name>
        <dbReference type="ChEBI" id="CHEBI:18420"/>
    </ligand>
</feature>